<dbReference type="InterPro" id="IPR041667">
    <property type="entry name" value="Cupin_8"/>
</dbReference>
<evidence type="ECO:0000259" key="1">
    <source>
        <dbReference type="PROSITE" id="PS51184"/>
    </source>
</evidence>
<dbReference type="PANTHER" id="PTHR12461">
    <property type="entry name" value="HYPOXIA-INDUCIBLE FACTOR 1 ALPHA INHIBITOR-RELATED"/>
    <property type="match status" value="1"/>
</dbReference>
<reference evidence="2" key="1">
    <citation type="submission" date="2006-03" db="EMBL/GenBank/DDBJ databases">
        <authorList>
            <person name="Bowman J."/>
            <person name="Ferriera S."/>
            <person name="Johnson J."/>
            <person name="Kravitz S."/>
            <person name="Halpern A."/>
            <person name="Remington K."/>
            <person name="Beeson K."/>
            <person name="Tran B."/>
            <person name="Rogers Y.-H."/>
            <person name="Friedman R."/>
            <person name="Venter J.C."/>
        </authorList>
    </citation>
    <scope>NUCLEOTIDE SEQUENCE [LARGE SCALE GENOMIC DNA]</scope>
    <source>
        <strain evidence="2">ATCC 700755</strain>
    </source>
</reference>
<dbReference type="Pfam" id="PF13621">
    <property type="entry name" value="Cupin_8"/>
    <property type="match status" value="1"/>
</dbReference>
<protein>
    <submittedName>
        <fullName evidence="2">JmjC superfamily protein</fullName>
    </submittedName>
</protein>
<dbReference type="RefSeq" id="WP_015023866.1">
    <property type="nucleotide sequence ID" value="NC_018721.1"/>
</dbReference>
<organism evidence="2 3">
    <name type="scientific">Psychroflexus torquis (strain ATCC 700755 / CIP 106069 / ACAM 623)</name>
    <dbReference type="NCBI Taxonomy" id="313595"/>
    <lineage>
        <taxon>Bacteria</taxon>
        <taxon>Pseudomonadati</taxon>
        <taxon>Bacteroidota</taxon>
        <taxon>Flavobacteriia</taxon>
        <taxon>Flavobacteriales</taxon>
        <taxon>Flavobacteriaceae</taxon>
        <taxon>Psychroflexus</taxon>
    </lineage>
</organism>
<dbReference type="EMBL" id="CP003879">
    <property type="protein sequence ID" value="AFU68260.1"/>
    <property type="molecule type" value="Genomic_DNA"/>
</dbReference>
<keyword evidence="3" id="KW-1185">Reference proteome</keyword>
<dbReference type="Proteomes" id="UP000008514">
    <property type="component" value="Chromosome"/>
</dbReference>
<dbReference type="SUPFAM" id="SSF51197">
    <property type="entry name" value="Clavaminate synthase-like"/>
    <property type="match status" value="1"/>
</dbReference>
<reference evidence="2" key="2">
    <citation type="submission" date="2012-09" db="EMBL/GenBank/DDBJ databases">
        <title>The complete sequence of Psychroflexus torquis an extreme psychrophile from sea-ice that is stimulated by light.</title>
        <authorList>
            <person name="Feng S."/>
            <person name="Powell S.M."/>
            <person name="Bowman J.P."/>
        </authorList>
    </citation>
    <scope>NUCLEOTIDE SEQUENCE [LARGE SCALE GENOMIC DNA]</scope>
    <source>
        <strain evidence="2">ATCC 700755</strain>
    </source>
</reference>
<dbReference type="STRING" id="313595.P700755_001327"/>
<dbReference type="Gene3D" id="2.60.120.650">
    <property type="entry name" value="Cupin"/>
    <property type="match status" value="1"/>
</dbReference>
<accession>K4IS09</accession>
<dbReference type="KEGG" id="ptq:P700755_001327"/>
<dbReference type="HOGENOM" id="CLU_016785_3_3_10"/>
<feature type="domain" description="JmjC" evidence="1">
    <location>
        <begin position="110"/>
        <end position="259"/>
    </location>
</feature>
<gene>
    <name evidence="2" type="ordered locus">P700755_001327</name>
</gene>
<dbReference type="AlphaFoldDB" id="K4IS09"/>
<evidence type="ECO:0000313" key="3">
    <source>
        <dbReference type="Proteomes" id="UP000008514"/>
    </source>
</evidence>
<dbReference type="eggNOG" id="COG2850">
    <property type="taxonomic scope" value="Bacteria"/>
</dbReference>
<dbReference type="PROSITE" id="PS51184">
    <property type="entry name" value="JMJC"/>
    <property type="match status" value="1"/>
</dbReference>
<proteinExistence type="predicted"/>
<name>K4IS09_PSYTT</name>
<dbReference type="PANTHER" id="PTHR12461:SF105">
    <property type="entry name" value="HYPOXIA-INDUCIBLE FACTOR 1-ALPHA INHIBITOR"/>
    <property type="match status" value="1"/>
</dbReference>
<sequence>MIDSTKNLNLEQVERIKTISPKDFVENYVKPQKPLVIEQLTHDWKAYHKWSLTYLSSVAGEVDVPLYDSRPASAKDKFNQAHAKMKLKDYVDLLQKGPTDFRIFLFNLIKEVPELKRHFTMPDLGLKFLDRLPFLFFGAQNTSVFMHYDIDLANILHIHFEGKKRCIIYPPSQTKYLYKVPNALISLNEIDFNNPDLDKFPALTLAQGYEAYLEHGEALYMPGGYWHNMTYLTPGFSMSLRTLPRGTKNISKALYNLAIMRGVENLMRRLKGDRWINYKNEFAYKRQNRYMEKELHRK</sequence>
<dbReference type="OrthoDB" id="2942327at2"/>
<evidence type="ECO:0000313" key="2">
    <source>
        <dbReference type="EMBL" id="AFU68260.1"/>
    </source>
</evidence>
<dbReference type="InterPro" id="IPR003347">
    <property type="entry name" value="JmjC_dom"/>
</dbReference>